<evidence type="ECO:0000313" key="6">
    <source>
        <dbReference type="EMBL" id="GFS05953.1"/>
    </source>
</evidence>
<evidence type="ECO:0000256" key="5">
    <source>
        <dbReference type="SAM" id="Phobius"/>
    </source>
</evidence>
<feature type="transmembrane region" description="Helical" evidence="5">
    <location>
        <begin position="36"/>
        <end position="58"/>
    </location>
</feature>
<evidence type="ECO:0000256" key="4">
    <source>
        <dbReference type="ARBA" id="ARBA00023136"/>
    </source>
</evidence>
<protein>
    <submittedName>
        <fullName evidence="6">Tetraspanin</fullName>
    </submittedName>
</protein>
<dbReference type="EMBL" id="BMAT01002392">
    <property type="protein sequence ID" value="GFS05953.1"/>
    <property type="molecule type" value="Genomic_DNA"/>
</dbReference>
<evidence type="ECO:0000313" key="7">
    <source>
        <dbReference type="Proteomes" id="UP000762676"/>
    </source>
</evidence>
<feature type="transmembrane region" description="Helical" evidence="5">
    <location>
        <begin position="215"/>
        <end position="238"/>
    </location>
</feature>
<dbReference type="InterPro" id="IPR018499">
    <property type="entry name" value="Tetraspanin/Peripherin"/>
</dbReference>
<gene>
    <name evidence="6" type="ORF">ElyMa_001212300</name>
</gene>
<reference evidence="6 7" key="1">
    <citation type="journal article" date="2021" name="Elife">
        <title>Chloroplast acquisition without the gene transfer in kleptoplastic sea slugs, Plakobranchus ocellatus.</title>
        <authorList>
            <person name="Maeda T."/>
            <person name="Takahashi S."/>
            <person name="Yoshida T."/>
            <person name="Shimamura S."/>
            <person name="Takaki Y."/>
            <person name="Nagai Y."/>
            <person name="Toyoda A."/>
            <person name="Suzuki Y."/>
            <person name="Arimoto A."/>
            <person name="Ishii H."/>
            <person name="Satoh N."/>
            <person name="Nishiyama T."/>
            <person name="Hasebe M."/>
            <person name="Maruyama T."/>
            <person name="Minagawa J."/>
            <person name="Obokata J."/>
            <person name="Shigenobu S."/>
        </authorList>
    </citation>
    <scope>NUCLEOTIDE SEQUENCE [LARGE SCALE GENOMIC DNA]</scope>
</reference>
<comment type="caution">
    <text evidence="6">The sequence shown here is derived from an EMBL/GenBank/DDBJ whole genome shotgun (WGS) entry which is preliminary data.</text>
</comment>
<dbReference type="GO" id="GO:0016020">
    <property type="term" value="C:membrane"/>
    <property type="evidence" value="ECO:0007669"/>
    <property type="project" value="UniProtKB-SubCell"/>
</dbReference>
<name>A0AAV4I6M2_9GAST</name>
<dbReference type="AlphaFoldDB" id="A0AAV4I6M2"/>
<feature type="transmembrane region" description="Helical" evidence="5">
    <location>
        <begin position="65"/>
        <end position="84"/>
    </location>
</feature>
<proteinExistence type="predicted"/>
<organism evidence="6 7">
    <name type="scientific">Elysia marginata</name>
    <dbReference type="NCBI Taxonomy" id="1093978"/>
    <lineage>
        <taxon>Eukaryota</taxon>
        <taxon>Metazoa</taxon>
        <taxon>Spiralia</taxon>
        <taxon>Lophotrochozoa</taxon>
        <taxon>Mollusca</taxon>
        <taxon>Gastropoda</taxon>
        <taxon>Heterobranchia</taxon>
        <taxon>Euthyneura</taxon>
        <taxon>Panpulmonata</taxon>
        <taxon>Sacoglossa</taxon>
        <taxon>Placobranchoidea</taxon>
        <taxon>Plakobranchidae</taxon>
        <taxon>Elysia</taxon>
    </lineage>
</organism>
<dbReference type="Gene3D" id="1.10.1450.10">
    <property type="entry name" value="Tetraspanin"/>
    <property type="match status" value="1"/>
</dbReference>
<dbReference type="Proteomes" id="UP000762676">
    <property type="component" value="Unassembled WGS sequence"/>
</dbReference>
<evidence type="ECO:0000256" key="2">
    <source>
        <dbReference type="ARBA" id="ARBA00022692"/>
    </source>
</evidence>
<sequence length="270" mass="30727">MKVNNRLVRESVLLAMATLCFDYIPQKVDLGPWLTWLPVKLVDMGVAVMVFSATGMYIVTSGKPLLLYILIILLLSAVVGQLVFMVNMVDYRSQIHRRVRQSLTASLRERYEFGAETHDTFSFIMNGIMLMGECCGINGPQDFLLTKHNFIHIGGNNVTHNATVVFPLACCQRGYIEQGFYRTLDCALSWSKQAINNQGCYKTVHAYLSDRFGSVILWTFATVSYIELIQVLLCLSLAKLLKAEKRIAELSQPARQVSFFHQHHHYHHYS</sequence>
<accession>A0AAV4I6M2</accession>
<keyword evidence="4 5" id="KW-0472">Membrane</keyword>
<dbReference type="Pfam" id="PF00335">
    <property type="entry name" value="Tetraspanin"/>
    <property type="match status" value="1"/>
</dbReference>
<keyword evidence="3 5" id="KW-1133">Transmembrane helix</keyword>
<feature type="transmembrane region" description="Helical" evidence="5">
    <location>
        <begin position="7"/>
        <end position="24"/>
    </location>
</feature>
<dbReference type="InterPro" id="IPR008952">
    <property type="entry name" value="Tetraspanin_EC2_sf"/>
</dbReference>
<dbReference type="SUPFAM" id="SSF48652">
    <property type="entry name" value="Tetraspanin"/>
    <property type="match status" value="1"/>
</dbReference>
<evidence type="ECO:0000256" key="1">
    <source>
        <dbReference type="ARBA" id="ARBA00004141"/>
    </source>
</evidence>
<keyword evidence="7" id="KW-1185">Reference proteome</keyword>
<keyword evidence="2 5" id="KW-0812">Transmembrane</keyword>
<evidence type="ECO:0000256" key="3">
    <source>
        <dbReference type="ARBA" id="ARBA00022989"/>
    </source>
</evidence>
<comment type="subcellular location">
    <subcellularLocation>
        <location evidence="1">Membrane</location>
        <topology evidence="1">Multi-pass membrane protein</topology>
    </subcellularLocation>
</comment>